<dbReference type="PANTHER" id="PTHR24015">
    <property type="entry name" value="OS07G0578800 PROTEIN-RELATED"/>
    <property type="match status" value="1"/>
</dbReference>
<evidence type="ECO:0000259" key="5">
    <source>
        <dbReference type="Pfam" id="PF26584"/>
    </source>
</evidence>
<dbReference type="GO" id="GO:0003723">
    <property type="term" value="F:RNA binding"/>
    <property type="evidence" value="ECO:0007669"/>
    <property type="project" value="InterPro"/>
</dbReference>
<feature type="repeat" description="PPR" evidence="3">
    <location>
        <begin position="419"/>
        <end position="453"/>
    </location>
</feature>
<dbReference type="Pfam" id="PF01535">
    <property type="entry name" value="PPR"/>
    <property type="match status" value="6"/>
</dbReference>
<dbReference type="Pfam" id="PF19160">
    <property type="entry name" value="SPARK"/>
    <property type="match status" value="1"/>
</dbReference>
<dbReference type="PROSITE" id="PS51375">
    <property type="entry name" value="PPR"/>
    <property type="match status" value="6"/>
</dbReference>
<feature type="repeat" description="PPR" evidence="3">
    <location>
        <begin position="108"/>
        <end position="143"/>
    </location>
</feature>
<dbReference type="PANTHER" id="PTHR24015:SF1758">
    <property type="entry name" value="OS02G0290000 PROTEIN"/>
    <property type="match status" value="1"/>
</dbReference>
<protein>
    <submittedName>
        <fullName evidence="6">Pentatricopeptide repeat-containing protein</fullName>
    </submittedName>
</protein>
<dbReference type="GO" id="GO:0009451">
    <property type="term" value="P:RNA modification"/>
    <property type="evidence" value="ECO:0007669"/>
    <property type="project" value="InterPro"/>
</dbReference>
<dbReference type="NCBIfam" id="TIGR00756">
    <property type="entry name" value="PPR"/>
    <property type="match status" value="4"/>
</dbReference>
<dbReference type="EMBL" id="JAGKQH010000014">
    <property type="protein sequence ID" value="KAG6582000.1"/>
    <property type="molecule type" value="Genomic_DNA"/>
</dbReference>
<feature type="repeat" description="PPR" evidence="3">
    <location>
        <begin position="286"/>
        <end position="320"/>
    </location>
</feature>
<keyword evidence="1" id="KW-0677">Repeat</keyword>
<evidence type="ECO:0000256" key="2">
    <source>
        <dbReference type="ARBA" id="ARBA00061659"/>
    </source>
</evidence>
<keyword evidence="7" id="KW-1185">Reference proteome</keyword>
<evidence type="ECO:0000256" key="1">
    <source>
        <dbReference type="ARBA" id="ARBA00022737"/>
    </source>
</evidence>
<feature type="repeat" description="PPR" evidence="3">
    <location>
        <begin position="555"/>
        <end position="589"/>
    </location>
</feature>
<organism evidence="6 7">
    <name type="scientific">Cucurbita argyrosperma subsp. sororia</name>
    <dbReference type="NCBI Taxonomy" id="37648"/>
    <lineage>
        <taxon>Eukaryota</taxon>
        <taxon>Viridiplantae</taxon>
        <taxon>Streptophyta</taxon>
        <taxon>Embryophyta</taxon>
        <taxon>Tracheophyta</taxon>
        <taxon>Spermatophyta</taxon>
        <taxon>Magnoliopsida</taxon>
        <taxon>eudicotyledons</taxon>
        <taxon>Gunneridae</taxon>
        <taxon>Pentapetalae</taxon>
        <taxon>rosids</taxon>
        <taxon>fabids</taxon>
        <taxon>Cucurbitales</taxon>
        <taxon>Cucurbitaceae</taxon>
        <taxon>Cucurbiteae</taxon>
        <taxon>Cucurbita</taxon>
    </lineage>
</organism>
<dbReference type="InterPro" id="IPR043891">
    <property type="entry name" value="SPARK"/>
</dbReference>
<evidence type="ECO:0000313" key="6">
    <source>
        <dbReference type="EMBL" id="KAG6582000.1"/>
    </source>
</evidence>
<dbReference type="FunFam" id="1.25.40.10:FF:000381">
    <property type="entry name" value="Pentatricopeptide repeat-containing protein"/>
    <property type="match status" value="1"/>
</dbReference>
<dbReference type="Proteomes" id="UP000685013">
    <property type="component" value="Chromosome 14"/>
</dbReference>
<evidence type="ECO:0000259" key="4">
    <source>
        <dbReference type="Pfam" id="PF19160"/>
    </source>
</evidence>
<proteinExistence type="inferred from homology"/>
<feature type="domain" description="At1g61900-like C-terminal" evidence="5">
    <location>
        <begin position="1196"/>
        <end position="1269"/>
    </location>
</feature>
<dbReference type="FunFam" id="1.25.40.10:FF:000412">
    <property type="entry name" value="Putative pentatricopeptide repeat-containing protein"/>
    <property type="match status" value="1"/>
</dbReference>
<dbReference type="Pfam" id="PF20431">
    <property type="entry name" value="E_motif"/>
    <property type="match status" value="1"/>
</dbReference>
<feature type="non-terminal residue" evidence="6">
    <location>
        <position position="1"/>
    </location>
</feature>
<dbReference type="Pfam" id="PF26584">
    <property type="entry name" value="At1g61900"/>
    <property type="match status" value="1"/>
</dbReference>
<dbReference type="FunFam" id="1.25.40.10:FF:000361">
    <property type="entry name" value="Pentatricopeptide repeat-containing protein chloroplastic"/>
    <property type="match status" value="1"/>
</dbReference>
<evidence type="ECO:0000256" key="3">
    <source>
        <dbReference type="PROSITE-ProRule" id="PRU00708"/>
    </source>
</evidence>
<sequence>MLPLDFMSWTSMIGNLCLNAKHLEVLSLFVHKFQCSSGFKPDNHIFAVVFKSCAALFAINVGKALQGYTVKQGELACQSVYKGLLNLYAKCGAFDDCWKLFEQLEYRDVVTWNIILSGYCRSQIHDTRAMRLFVKMHAEGEVKLSAITIATILPVCSRVGQGVVGRSIHSHIMKTGLERDTLVGNALISMYAKSGHSQNDAYAAFNSIIHKDVVSWNAIISALAEKNLMFDALHLFNLMLKELIEPNYVTIACILPVCASFGKHVSYRFGKEIHGYVQHRTELMEDIFVCNALMNLYLRVGQIEEAEILFWHMKQRDLVSWNTLISGYSLNDKWLEAVDHFCKLLCLGVEFDSVTLISVLPSCAYSQNLGMGKMIHGYIIRHPILSEDLTVGNALINFYTKCYDIKSAFQSFSMVSGKDLISWNSMLNAFAEFGNHTQFLHLLGWMLQEGFKPDHFTILSIISFCVTVLGGRMVKETHCYSVKACFLEGDSGPTILNALLDAYSKCGNIDYALKIFAGSSGKRNLVTCNSMISCYVNCKSPSGALSVFAGMSETDLTTWNLMIRVYVENNSPRDALELLHRLQNEGMKPDAVTIMSLLPLCNEMASFRQLKECHGYSVRSCFEDVCLDGALLDAYAKCGVVDCAHKLFESSSQKDLVMYTSMMSGYAMHGRGEEALKVFNNMLESGVKPDDVVMTSILSACSHTGLVDQGLDIFHSMEEVHHIKPTKEHYACVVDLLSRGGRINDAYSFVIGMPIEPDANIWGILLGACKTHHEVELGLVAAEHLFETKTDDIGNYVVMSNLYAADAKWDGVLEVRRLMKERELKKPPGCILKNYNLFAPCSVNVEIFGDYNVRNLRILCLKVALAYLICYRAFSTNSEDYDRGLFCLRRCPLEAYGMMDCFHTVSYSYLNGNMCHRLLLLVICISSFHDGVALATVVQRRLVLSMREQAQSPSSVVFDPIEISPAVIPQYPYPNESLPPMYPTFPTRYEPVLTGRCPVNFSVISNVMDKTASDCSQPMAALVGNAICCPQLSSLLHIFQGFYGLTSEQLVLQEAVANDCFSDIISILASRGANQTIPSLCSVKSSNLTGGSCPVTDVATFEKLVNVSKLLDACDTVDPLKECCRPICQPAIMEAALQISGGQFSTDTSSNVAAQPNHIDSINDCKRVVYSYISRKLSSDAANTAFRILSSCKVNKACPLDFEQPSEVIKDCRNVAAPSPACCKSLNSYIAGIQKQMLITNKQAIICATMFGSMLRKGGVMTNVYELCDVDLKDFSIQAYGQQGCLLRSLPSDLIFDKSTGFSFTCDLTDNIAAPWPSSSSISSLSLCAPEMSLPALPTSETKRNNGGQREEGLDFPMPIFLFFIMVTAFLY</sequence>
<feature type="repeat" description="PPR" evidence="3">
    <location>
        <begin position="212"/>
        <end position="246"/>
    </location>
</feature>
<gene>
    <name evidence="6" type="primary">PCMP-E32</name>
    <name evidence="6" type="ORF">SDJN03_22002</name>
</gene>
<feature type="repeat" description="PPR" evidence="3">
    <location>
        <begin position="655"/>
        <end position="689"/>
    </location>
</feature>
<dbReference type="Pfam" id="PF13041">
    <property type="entry name" value="PPR_2"/>
    <property type="match status" value="2"/>
</dbReference>
<name>A0AAV6MIB6_9ROSI</name>
<comment type="similarity">
    <text evidence="2">Belongs to the PPR family. PCMP-E subfamily.</text>
</comment>
<dbReference type="InterPro" id="IPR002885">
    <property type="entry name" value="PPR_rpt"/>
</dbReference>
<evidence type="ECO:0000313" key="7">
    <source>
        <dbReference type="Proteomes" id="UP000685013"/>
    </source>
</evidence>
<dbReference type="InterPro" id="IPR059003">
    <property type="entry name" value="At1g61900_C"/>
</dbReference>
<dbReference type="FunFam" id="1.25.40.10:FF:000090">
    <property type="entry name" value="Pentatricopeptide repeat-containing protein, chloroplastic"/>
    <property type="match status" value="1"/>
</dbReference>
<feature type="domain" description="SPARK" evidence="4">
    <location>
        <begin position="995"/>
        <end position="1142"/>
    </location>
</feature>
<dbReference type="InterPro" id="IPR046848">
    <property type="entry name" value="E_motif"/>
</dbReference>
<reference evidence="6 7" key="1">
    <citation type="journal article" date="2021" name="Hortic Res">
        <title>The domestication of Cucurbita argyrosperma as revealed by the genome of its wild relative.</title>
        <authorList>
            <person name="Barrera-Redondo J."/>
            <person name="Sanchez-de la Vega G."/>
            <person name="Aguirre-Liguori J.A."/>
            <person name="Castellanos-Morales G."/>
            <person name="Gutierrez-Guerrero Y.T."/>
            <person name="Aguirre-Dugua X."/>
            <person name="Aguirre-Planter E."/>
            <person name="Tenaillon M.I."/>
            <person name="Lira-Saade R."/>
            <person name="Eguiarte L.E."/>
        </authorList>
    </citation>
    <scope>NUCLEOTIDE SEQUENCE [LARGE SCALE GENOMIC DNA]</scope>
    <source>
        <strain evidence="6">JBR-2021</strain>
    </source>
</reference>
<accession>A0AAV6MIB6</accession>
<comment type="caution">
    <text evidence="6">The sequence shown here is derived from an EMBL/GenBank/DDBJ whole genome shotgun (WGS) entry which is preliminary data.</text>
</comment>
<dbReference type="InterPro" id="IPR046960">
    <property type="entry name" value="PPR_At4g14850-like_plant"/>
</dbReference>